<organism evidence="4 5">
    <name type="scientific">Centaurea solstitialis</name>
    <name type="common">yellow star-thistle</name>
    <dbReference type="NCBI Taxonomy" id="347529"/>
    <lineage>
        <taxon>Eukaryota</taxon>
        <taxon>Viridiplantae</taxon>
        <taxon>Streptophyta</taxon>
        <taxon>Embryophyta</taxon>
        <taxon>Tracheophyta</taxon>
        <taxon>Spermatophyta</taxon>
        <taxon>Magnoliopsida</taxon>
        <taxon>eudicotyledons</taxon>
        <taxon>Gunneridae</taxon>
        <taxon>Pentapetalae</taxon>
        <taxon>asterids</taxon>
        <taxon>campanulids</taxon>
        <taxon>Asterales</taxon>
        <taxon>Asteraceae</taxon>
        <taxon>Carduoideae</taxon>
        <taxon>Cardueae</taxon>
        <taxon>Centaureinae</taxon>
        <taxon>Centaurea</taxon>
    </lineage>
</organism>
<dbReference type="CDD" id="cd09272">
    <property type="entry name" value="RNase_HI_RT_Ty1"/>
    <property type="match status" value="1"/>
</dbReference>
<dbReference type="GO" id="GO:0015074">
    <property type="term" value="P:DNA integration"/>
    <property type="evidence" value="ECO:0007669"/>
    <property type="project" value="InterPro"/>
</dbReference>
<feature type="region of interest" description="Disordered" evidence="2">
    <location>
        <begin position="1"/>
        <end position="23"/>
    </location>
</feature>
<feature type="compositionally biased region" description="Pro residues" evidence="2">
    <location>
        <begin position="828"/>
        <end position="838"/>
    </location>
</feature>
<dbReference type="InterPro" id="IPR001584">
    <property type="entry name" value="Integrase_cat-core"/>
</dbReference>
<dbReference type="InterPro" id="IPR013103">
    <property type="entry name" value="RVT_2"/>
</dbReference>
<dbReference type="GO" id="GO:0004190">
    <property type="term" value="F:aspartic-type endopeptidase activity"/>
    <property type="evidence" value="ECO:0007669"/>
    <property type="project" value="UniProtKB-KW"/>
</dbReference>
<dbReference type="PANTHER" id="PTHR11439">
    <property type="entry name" value="GAG-POL-RELATED RETROTRANSPOSON"/>
    <property type="match status" value="1"/>
</dbReference>
<dbReference type="PANTHER" id="PTHR11439:SF439">
    <property type="entry name" value="REVERSE TRANSCRIPTASE, RNA-DEPENDENT DNA POLYMERASE-RELATED"/>
    <property type="match status" value="1"/>
</dbReference>
<dbReference type="InterPro" id="IPR029472">
    <property type="entry name" value="Copia-like_N"/>
</dbReference>
<name>A0AA38W9T9_9ASTR</name>
<evidence type="ECO:0000256" key="2">
    <source>
        <dbReference type="SAM" id="MobiDB-lite"/>
    </source>
</evidence>
<gene>
    <name evidence="4" type="ORF">OSB04_028955</name>
</gene>
<dbReference type="SUPFAM" id="SSF56672">
    <property type="entry name" value="DNA/RNA polymerases"/>
    <property type="match status" value="1"/>
</dbReference>
<evidence type="ECO:0000313" key="5">
    <source>
        <dbReference type="Proteomes" id="UP001172457"/>
    </source>
</evidence>
<dbReference type="InterPro" id="IPR057670">
    <property type="entry name" value="SH3_retrovirus"/>
</dbReference>
<dbReference type="EMBL" id="JARYMX010000007">
    <property type="protein sequence ID" value="KAJ9542449.1"/>
    <property type="molecule type" value="Genomic_DNA"/>
</dbReference>
<dbReference type="InterPro" id="IPR012337">
    <property type="entry name" value="RNaseH-like_sf"/>
</dbReference>
<dbReference type="Gene3D" id="3.30.420.10">
    <property type="entry name" value="Ribonuclease H-like superfamily/Ribonuclease H"/>
    <property type="match status" value="1"/>
</dbReference>
<evidence type="ECO:0000256" key="1">
    <source>
        <dbReference type="ARBA" id="ARBA00022750"/>
    </source>
</evidence>
<comment type="caution">
    <text evidence="4">The sequence shown here is derived from an EMBL/GenBank/DDBJ whole genome shotgun (WGS) entry which is preliminary data.</text>
</comment>
<keyword evidence="1" id="KW-0378">Hydrolase</keyword>
<dbReference type="Pfam" id="PF14244">
    <property type="entry name" value="Retrotran_gag_3"/>
    <property type="match status" value="1"/>
</dbReference>
<keyword evidence="1" id="KW-0064">Aspartyl protease</keyword>
<dbReference type="PROSITE" id="PS50994">
    <property type="entry name" value="INTEGRASE"/>
    <property type="match status" value="1"/>
</dbReference>
<dbReference type="SUPFAM" id="SSF53098">
    <property type="entry name" value="Ribonuclease H-like"/>
    <property type="match status" value="1"/>
</dbReference>
<dbReference type="GO" id="GO:0003676">
    <property type="term" value="F:nucleic acid binding"/>
    <property type="evidence" value="ECO:0007669"/>
    <property type="project" value="InterPro"/>
</dbReference>
<keyword evidence="1" id="KW-0645">Protease</keyword>
<dbReference type="InterPro" id="IPR036397">
    <property type="entry name" value="RNaseH_sf"/>
</dbReference>
<dbReference type="InterPro" id="IPR054722">
    <property type="entry name" value="PolX-like_BBD"/>
</dbReference>
<feature type="region of interest" description="Disordered" evidence="2">
    <location>
        <begin position="821"/>
        <end position="848"/>
    </location>
</feature>
<accession>A0AA38W9T9</accession>
<dbReference type="Pfam" id="PF07727">
    <property type="entry name" value="RVT_2"/>
    <property type="match status" value="1"/>
</dbReference>
<evidence type="ECO:0000259" key="3">
    <source>
        <dbReference type="PROSITE" id="PS50994"/>
    </source>
</evidence>
<feature type="compositionally biased region" description="Basic and acidic residues" evidence="2">
    <location>
        <begin position="12"/>
        <end position="23"/>
    </location>
</feature>
<dbReference type="Pfam" id="PF25597">
    <property type="entry name" value="SH3_retrovirus"/>
    <property type="match status" value="1"/>
</dbReference>
<feature type="domain" description="Integrase catalytic" evidence="3">
    <location>
        <begin position="541"/>
        <end position="711"/>
    </location>
</feature>
<sequence>MDQTIKSPFHHTSSEYRNTDRRTSLADAMVGEKDTNGDKNEGSIDANSPFYIHASDYPKQMHVNDLLNDHNYTDWSQEMMNFLFAKNKVGFIDGSLKKPEKNSSNYMPWMRCDAMLKGWLTTAMEKEIRSSVKYVGTAREIWADLDERFGKESAPRAFELKHALATTQQSGASVSAYYTKLGGLWDEIGSVMPTPQCTCNGCNCDLGKRMNESKEKERLYEFLMGLDDEFTVIKMQILATKPIPSLSSAYHLVAEDERQRAISHDKRPTIEAAAVLEVKRDKGNARDPNRNDVIEHCTFCGKDGHKKGVVSRRSAIPNGGRRKVTKVAYVEAGSSPIPGLTREQYQTFLLTFAGENNKNRDDTPRKANIAGKREGDDEWAVDSGATEHITYDPDFLNGETKIGFEAPIAIADGTKVPVRGRGNSTLKGGTKIDDVLYVPNFSCNLLSVRRLTNSLQSVVSFFPDFCVMQSLRTRSLIGAGRCEEGLYRMRMVRNERKAMAITNDTWHKRLGHATAEKLNDISFRKNIVFNELCDSCFKAKHTRLPFSNNTIKTIECFNLLHCDIWGKYRTPSFTGANYFLTIVDDFSRAVWLFLLKFKHEASGHLKLSLVKTLKELDVIMGGEFTSKDMMCFYKENGILLETTCPHTPQQNGTVERKHRHLLETARALRFEASLPKRFWGECVLTAAYIINRLPSKVIGNKTPFELLHNEAPDYNHLKVFGCLAYYRNTDTRGDKFEEGGELVFFLGYPPGTKGYKIYDLENKKIIISRDNHFPSDSVASNSQHDDIFEQESQPTKVNFKIQNQVEDDVTLRINEEATYEGMQTYGPPQNPFSDPPPQHEVNQVDETNESPMEALLQKITAQAKRMKSKTRILNRDGVNELDINRLGLKISKSSFPHPLIQHIPLPVNAPLRYIPCPILSLMTFLTAIHSNNEPRNFAQAMQDERWREAMKREIRALEENGTWILICRKEKQAIVSKWVYKVKYRPNGEVERYKARLVAKGFTQQEGVDYHDTFAPVAKLVTVRTLLAVAVKKDWIINQLDVNNAFLHGDLDEEVYMKIPHGFSKEKETRVCKLKKSLYGLKQASRNWYQKFTTSLLNMGFKQCKADYSLFIRKQKNSFVAALIYVDDVIIVGNDRDRIQAIKNELDKQFSIKDLGNLKYFLGIEVTRTSEGLVLSQRKYTLDILEDCGLQGCRPSSFPMEPNLKLDKGEAEQKADNSLYRRMVGRLLYLQATRPDITYAVKVLSQFVSDPRQNHLNAAHRVLRYLKATVGQGILLSRSKGYNLTAYCDSDWLGCPFTRRSRTGYLLLLGGAPVSWKTKKQSVVSRSSAEAEYRSMASTVSEILWMRWLLQELDVPFEGPTPLFCDNQAARHIANNPVFHERTKHVEMDCYCVRERVETQEIHPLHVDSKLQIADLFTKGLAAPQLSVLLGKLGVVNLHTPT</sequence>
<proteinExistence type="predicted"/>
<keyword evidence="5" id="KW-1185">Reference proteome</keyword>
<dbReference type="Proteomes" id="UP001172457">
    <property type="component" value="Chromosome 7"/>
</dbReference>
<reference evidence="4" key="1">
    <citation type="submission" date="2023-03" db="EMBL/GenBank/DDBJ databases">
        <title>Chromosome-scale reference genome and RAD-based genetic map of yellow starthistle (Centaurea solstitialis) reveal putative structural variation and QTLs associated with invader traits.</title>
        <authorList>
            <person name="Reatini B."/>
            <person name="Cang F.A."/>
            <person name="Jiang Q."/>
            <person name="Mckibben M.T.W."/>
            <person name="Barker M.S."/>
            <person name="Rieseberg L.H."/>
            <person name="Dlugosch K.M."/>
        </authorList>
    </citation>
    <scope>NUCLEOTIDE SEQUENCE</scope>
    <source>
        <strain evidence="4">CAN-66</strain>
        <tissue evidence="4">Leaf</tissue>
    </source>
</reference>
<protein>
    <recommendedName>
        <fullName evidence="3">Integrase catalytic domain-containing protein</fullName>
    </recommendedName>
</protein>
<dbReference type="Pfam" id="PF22936">
    <property type="entry name" value="Pol_BBD"/>
    <property type="match status" value="1"/>
</dbReference>
<evidence type="ECO:0000313" key="4">
    <source>
        <dbReference type="EMBL" id="KAJ9542449.1"/>
    </source>
</evidence>
<dbReference type="InterPro" id="IPR043502">
    <property type="entry name" value="DNA/RNA_pol_sf"/>
</dbReference>